<dbReference type="Proteomes" id="UP001642484">
    <property type="component" value="Unassembled WGS sequence"/>
</dbReference>
<dbReference type="PANTHER" id="PTHR11062">
    <property type="entry name" value="EXOSTOSIN HEPARAN SULFATE GLYCOSYLTRANSFERASE -RELATED"/>
    <property type="match status" value="1"/>
</dbReference>
<dbReference type="PANTHER" id="PTHR11062:SF281">
    <property type="entry name" value="EXOSTOSIN-LIKE 2"/>
    <property type="match status" value="1"/>
</dbReference>
<name>A0ABP0RPT3_9DINO</name>
<dbReference type="InterPro" id="IPR040911">
    <property type="entry name" value="Exostosin_GT47"/>
</dbReference>
<evidence type="ECO:0000256" key="1">
    <source>
        <dbReference type="ARBA" id="ARBA00010271"/>
    </source>
</evidence>
<gene>
    <name evidence="3" type="ORF">CCMP2556_LOCUS48172</name>
</gene>
<protein>
    <recommendedName>
        <fullName evidence="2">Exostosin GT47 domain-containing protein</fullName>
    </recommendedName>
</protein>
<sequence>VGHALEPGEAFEAEQQLLAKEIMGIFDGGNATCRSSLSCCTGSAATVSQELWSHVKAFAPNYHVRELLDSTPRMLERHYTFYNLWDRMKRAGSMQVFAADCYFGVVAMLLNALPAIEFEDGLSTAQEIFLTAVEMLERNNDTEGANWTIPREPLELQMPFFLGLLPNNCAGSKLRIYVYDTQSFSVGSIFCSAGQWGVEVLLHRYFASSTCRTTNPEEADLFLVPDYRACHLHLAPTYMHKGLTRIEGDDYHSQIIRNHKDKWPSQWDQSTAILQAGCPKGRTLRTLPADRGILWNPFRHHVPSCEDLGCSHSCLRDHELPDWASDASFTRQFVVRHVHTESMNSWRSIGLRGRRNRPVRQRYRHPDQAEAQFQELLKSLKYFDRKQGMDHIFIFSDQGFIVNFTHTFPSWRDHIAHSIFLTTEAFTPGCGPSCFSPWKDAVIPGHIDMERFERIASFNQPTSNRSFLFNFHGRLPVNHDYYEKVSVRKALLQFERLADVSVGGFIEEYFEVMGSSHFCLVPEGTSSWTNHLYESFFAGCIPLILSDRYVLPFQDLIDWPSLSVRWPQDAVSLEMYVYVKDMVENRRELVETMKQRVDAHACWFNFYMLDGPCSPYKAILHDLEQRSRNLPKYLHPSHWLP</sequence>
<dbReference type="InterPro" id="IPR004263">
    <property type="entry name" value="Exostosin"/>
</dbReference>
<evidence type="ECO:0000313" key="3">
    <source>
        <dbReference type="EMBL" id="CAK9102373.1"/>
    </source>
</evidence>
<comment type="caution">
    <text evidence="3">The sequence shown here is derived from an EMBL/GenBank/DDBJ whole genome shotgun (WGS) entry which is preliminary data.</text>
</comment>
<keyword evidence="4" id="KW-1185">Reference proteome</keyword>
<feature type="non-terminal residue" evidence="3">
    <location>
        <position position="1"/>
    </location>
</feature>
<proteinExistence type="inferred from homology"/>
<feature type="domain" description="Exostosin GT47" evidence="2">
    <location>
        <begin position="364"/>
        <end position="572"/>
    </location>
</feature>
<evidence type="ECO:0000313" key="4">
    <source>
        <dbReference type="Proteomes" id="UP001642484"/>
    </source>
</evidence>
<accession>A0ABP0RPT3</accession>
<dbReference type="Pfam" id="PF03016">
    <property type="entry name" value="Exostosin_GT47"/>
    <property type="match status" value="1"/>
</dbReference>
<organism evidence="3 4">
    <name type="scientific">Durusdinium trenchii</name>
    <dbReference type="NCBI Taxonomy" id="1381693"/>
    <lineage>
        <taxon>Eukaryota</taxon>
        <taxon>Sar</taxon>
        <taxon>Alveolata</taxon>
        <taxon>Dinophyceae</taxon>
        <taxon>Suessiales</taxon>
        <taxon>Symbiodiniaceae</taxon>
        <taxon>Durusdinium</taxon>
    </lineage>
</organism>
<reference evidence="3 4" key="1">
    <citation type="submission" date="2024-02" db="EMBL/GenBank/DDBJ databases">
        <authorList>
            <person name="Chen Y."/>
            <person name="Shah S."/>
            <person name="Dougan E. K."/>
            <person name="Thang M."/>
            <person name="Chan C."/>
        </authorList>
    </citation>
    <scope>NUCLEOTIDE SEQUENCE [LARGE SCALE GENOMIC DNA]</scope>
</reference>
<comment type="similarity">
    <text evidence="1">Belongs to the glycosyltransferase 47 family.</text>
</comment>
<dbReference type="EMBL" id="CAXAMN010026361">
    <property type="protein sequence ID" value="CAK9102373.1"/>
    <property type="molecule type" value="Genomic_DNA"/>
</dbReference>
<evidence type="ECO:0000259" key="2">
    <source>
        <dbReference type="Pfam" id="PF03016"/>
    </source>
</evidence>